<evidence type="ECO:0000313" key="1">
    <source>
        <dbReference type="EMBL" id="GBN67727.1"/>
    </source>
</evidence>
<dbReference type="AlphaFoldDB" id="A0A4Y2QWH7"/>
<comment type="caution">
    <text evidence="1">The sequence shown here is derived from an EMBL/GenBank/DDBJ whole genome shotgun (WGS) entry which is preliminary data.</text>
</comment>
<protein>
    <submittedName>
        <fullName evidence="1">Uncharacterized protein</fullName>
    </submittedName>
</protein>
<reference evidence="1 2" key="1">
    <citation type="journal article" date="2019" name="Sci. Rep.">
        <title>Orb-weaving spider Araneus ventricosus genome elucidates the spidroin gene catalogue.</title>
        <authorList>
            <person name="Kono N."/>
            <person name="Nakamura H."/>
            <person name="Ohtoshi R."/>
            <person name="Moran D.A.P."/>
            <person name="Shinohara A."/>
            <person name="Yoshida Y."/>
            <person name="Fujiwara M."/>
            <person name="Mori M."/>
            <person name="Tomita M."/>
            <person name="Arakawa K."/>
        </authorList>
    </citation>
    <scope>NUCLEOTIDE SEQUENCE [LARGE SCALE GENOMIC DNA]</scope>
</reference>
<evidence type="ECO:0000313" key="2">
    <source>
        <dbReference type="Proteomes" id="UP000499080"/>
    </source>
</evidence>
<gene>
    <name evidence="1" type="ORF">AVEN_56372_1</name>
</gene>
<keyword evidence="2" id="KW-1185">Reference proteome</keyword>
<dbReference type="EMBL" id="BGPR01015027">
    <property type="protein sequence ID" value="GBN67727.1"/>
    <property type="molecule type" value="Genomic_DNA"/>
</dbReference>
<dbReference type="Proteomes" id="UP000499080">
    <property type="component" value="Unassembled WGS sequence"/>
</dbReference>
<accession>A0A4Y2QWH7</accession>
<organism evidence="1 2">
    <name type="scientific">Araneus ventricosus</name>
    <name type="common">Orbweaver spider</name>
    <name type="synonym">Epeira ventricosa</name>
    <dbReference type="NCBI Taxonomy" id="182803"/>
    <lineage>
        <taxon>Eukaryota</taxon>
        <taxon>Metazoa</taxon>
        <taxon>Ecdysozoa</taxon>
        <taxon>Arthropoda</taxon>
        <taxon>Chelicerata</taxon>
        <taxon>Arachnida</taxon>
        <taxon>Araneae</taxon>
        <taxon>Araneomorphae</taxon>
        <taxon>Entelegynae</taxon>
        <taxon>Araneoidea</taxon>
        <taxon>Araneidae</taxon>
        <taxon>Araneus</taxon>
    </lineage>
</organism>
<sequence>MERFNGRRGDLNIEPVSEFIKLISLNESFLKNTADSLRNKLLQGPAYDPYIPSSRKRQRAVLDQVFERFPSVKCGRWPSGKISTSGSENSRFETRPHRVCEPSARCPTSWDKRPGLVRKFGAGDRSRHLTAVQNYEGCAKNSPFICLKTRC</sequence>
<proteinExistence type="predicted"/>
<name>A0A4Y2QWH7_ARAVE</name>